<organism evidence="8 9">
    <name type="scientific">Rhizopogon vesiculosus</name>
    <dbReference type="NCBI Taxonomy" id="180088"/>
    <lineage>
        <taxon>Eukaryota</taxon>
        <taxon>Fungi</taxon>
        <taxon>Dikarya</taxon>
        <taxon>Basidiomycota</taxon>
        <taxon>Agaricomycotina</taxon>
        <taxon>Agaricomycetes</taxon>
        <taxon>Agaricomycetidae</taxon>
        <taxon>Boletales</taxon>
        <taxon>Suillineae</taxon>
        <taxon>Rhizopogonaceae</taxon>
        <taxon>Rhizopogon</taxon>
    </lineage>
</organism>
<dbReference type="EMBL" id="LVVM01000546">
    <property type="protein sequence ID" value="OJA20442.1"/>
    <property type="molecule type" value="Genomic_DNA"/>
</dbReference>
<dbReference type="InterPro" id="IPR045087">
    <property type="entry name" value="Cu-oxidase_fam"/>
</dbReference>
<keyword evidence="6" id="KW-0732">Signal</keyword>
<dbReference type="AlphaFoldDB" id="A0A1J8RFA4"/>
<sequence length="183" mass="20013">MFILILIASFIGLIHAASIISRSQSYPLPQPGVLGPQTNITVGNNVIAPDGFERSATLVDGTFPGPLITAQKGDAFAIEVINQLTDDTMFKSTSIHWHGLYQNGTNYADGTSFVTQCPIAQNHSFLHTFSVPNQAGTYWYHSHYSVQYCDGLRGPLVIYDPDDPLADMYDVDDASTVITLADW</sequence>
<evidence type="ECO:0000313" key="9">
    <source>
        <dbReference type="Proteomes" id="UP000183567"/>
    </source>
</evidence>
<gene>
    <name evidence="8" type="ORF">AZE42_05732</name>
</gene>
<evidence type="ECO:0000256" key="3">
    <source>
        <dbReference type="ARBA" id="ARBA00023002"/>
    </source>
</evidence>
<accession>A0A1J8RFA4</accession>
<feature type="signal peptide" evidence="6">
    <location>
        <begin position="1"/>
        <end position="16"/>
    </location>
</feature>
<dbReference type="GO" id="GO:0005507">
    <property type="term" value="F:copper ion binding"/>
    <property type="evidence" value="ECO:0007669"/>
    <property type="project" value="InterPro"/>
</dbReference>
<evidence type="ECO:0000313" key="8">
    <source>
        <dbReference type="EMBL" id="OJA20442.1"/>
    </source>
</evidence>
<dbReference type="InterPro" id="IPR033138">
    <property type="entry name" value="Cu_oxidase_CS"/>
</dbReference>
<evidence type="ECO:0000256" key="2">
    <source>
        <dbReference type="ARBA" id="ARBA00022723"/>
    </source>
</evidence>
<keyword evidence="3" id="KW-0560">Oxidoreductase</keyword>
<dbReference type="Gene3D" id="2.60.40.420">
    <property type="entry name" value="Cupredoxins - blue copper proteins"/>
    <property type="match status" value="1"/>
</dbReference>
<dbReference type="OrthoDB" id="2121828at2759"/>
<name>A0A1J8RFA4_9AGAM</name>
<comment type="caution">
    <text evidence="8">The sequence shown here is derived from an EMBL/GenBank/DDBJ whole genome shotgun (WGS) entry which is preliminary data.</text>
</comment>
<evidence type="ECO:0000256" key="4">
    <source>
        <dbReference type="ARBA" id="ARBA00023008"/>
    </source>
</evidence>
<evidence type="ECO:0000256" key="5">
    <source>
        <dbReference type="ARBA" id="ARBA00023180"/>
    </source>
</evidence>
<dbReference type="InterPro" id="IPR011707">
    <property type="entry name" value="Cu-oxidase-like_N"/>
</dbReference>
<dbReference type="PANTHER" id="PTHR11709">
    <property type="entry name" value="MULTI-COPPER OXIDASE"/>
    <property type="match status" value="1"/>
</dbReference>
<evidence type="ECO:0000259" key="7">
    <source>
        <dbReference type="Pfam" id="PF07732"/>
    </source>
</evidence>
<dbReference type="InterPro" id="IPR008972">
    <property type="entry name" value="Cupredoxin"/>
</dbReference>
<proteinExistence type="inferred from homology"/>
<feature type="domain" description="Plastocyanin-like" evidence="7">
    <location>
        <begin position="44"/>
        <end position="162"/>
    </location>
</feature>
<dbReference type="PROSITE" id="PS00079">
    <property type="entry name" value="MULTICOPPER_OXIDASE1"/>
    <property type="match status" value="1"/>
</dbReference>
<evidence type="ECO:0000256" key="1">
    <source>
        <dbReference type="ARBA" id="ARBA00010609"/>
    </source>
</evidence>
<dbReference type="SUPFAM" id="SSF49503">
    <property type="entry name" value="Cupredoxins"/>
    <property type="match status" value="1"/>
</dbReference>
<keyword evidence="9" id="KW-1185">Reference proteome</keyword>
<comment type="similarity">
    <text evidence="1">Belongs to the multicopper oxidase family.</text>
</comment>
<evidence type="ECO:0000256" key="6">
    <source>
        <dbReference type="SAM" id="SignalP"/>
    </source>
</evidence>
<dbReference type="GO" id="GO:0016491">
    <property type="term" value="F:oxidoreductase activity"/>
    <property type="evidence" value="ECO:0007669"/>
    <property type="project" value="UniProtKB-KW"/>
</dbReference>
<keyword evidence="2" id="KW-0479">Metal-binding</keyword>
<dbReference type="Pfam" id="PF07732">
    <property type="entry name" value="Cu-oxidase_3"/>
    <property type="match status" value="1"/>
</dbReference>
<reference evidence="8 9" key="1">
    <citation type="submission" date="2016-03" db="EMBL/GenBank/DDBJ databases">
        <title>Comparative genomics of the ectomycorrhizal sister species Rhizopogon vinicolor and Rhizopogon vesiculosus (Basidiomycota: Boletales) reveals a divergence of the mating type B locus.</title>
        <authorList>
            <person name="Mujic A.B."/>
            <person name="Kuo A."/>
            <person name="Tritt A."/>
            <person name="Lipzen A."/>
            <person name="Chen C."/>
            <person name="Johnson J."/>
            <person name="Sharma A."/>
            <person name="Barry K."/>
            <person name="Grigoriev I.V."/>
            <person name="Spatafora J.W."/>
        </authorList>
    </citation>
    <scope>NUCLEOTIDE SEQUENCE [LARGE SCALE GENOMIC DNA]</scope>
    <source>
        <strain evidence="8 9">AM-OR11-056</strain>
    </source>
</reference>
<dbReference type="STRING" id="180088.A0A1J8RFA4"/>
<dbReference type="Proteomes" id="UP000183567">
    <property type="component" value="Unassembled WGS sequence"/>
</dbReference>
<dbReference type="CDD" id="cd13856">
    <property type="entry name" value="CuRO_1_Tv-LCC_like"/>
    <property type="match status" value="1"/>
</dbReference>
<protein>
    <recommendedName>
        <fullName evidence="7">Plastocyanin-like domain-containing protein</fullName>
    </recommendedName>
</protein>
<keyword evidence="5" id="KW-0325">Glycoprotein</keyword>
<dbReference type="PANTHER" id="PTHR11709:SF414">
    <property type="entry name" value="ADR239WP"/>
    <property type="match status" value="1"/>
</dbReference>
<keyword evidence="4" id="KW-0186">Copper</keyword>
<feature type="chain" id="PRO_5013063343" description="Plastocyanin-like domain-containing protein" evidence="6">
    <location>
        <begin position="17"/>
        <end position="183"/>
    </location>
</feature>